<reference evidence="3 4" key="1">
    <citation type="submission" date="2013-10" db="EMBL/GenBank/DDBJ databases">
        <title>Salinisphaera orenii MK-B5 Genome Sequencing.</title>
        <authorList>
            <person name="Lai Q."/>
            <person name="Li C."/>
            <person name="Shao Z."/>
        </authorList>
    </citation>
    <scope>NUCLEOTIDE SEQUENCE [LARGE SCALE GENOMIC DNA]</scope>
    <source>
        <strain evidence="3 4">MK-B5</strain>
    </source>
</reference>
<dbReference type="PROSITE" id="PS01328">
    <property type="entry name" value="4HBCOA_THIOESTERASE"/>
    <property type="match status" value="1"/>
</dbReference>
<dbReference type="PANTHER" id="PTHR31793:SF37">
    <property type="entry name" value="ACYL-COA THIOESTER HYDROLASE YBGC"/>
    <property type="match status" value="1"/>
</dbReference>
<sequence length="140" mass="16066">MAEDAAPSPSVAARTRVRVFYEDTDATGVVYHANYLKYFERARTLWMESRGATHRALADTHGVAFTLADAQVRFRAPARLDDELEIVTEVIERRRARIVFAQEIYCVDRLLIKARFTVACVRLRGFKPCALPPELYKEME</sequence>
<keyword evidence="4" id="KW-1185">Reference proteome</keyword>
<dbReference type="InterPro" id="IPR008272">
    <property type="entry name" value="HB-CoA_thioesterase_AS"/>
</dbReference>
<dbReference type="NCBIfam" id="TIGR02799">
    <property type="entry name" value="thio_ybgC"/>
    <property type="match status" value="1"/>
</dbReference>
<gene>
    <name evidence="3" type="ORF">SAOR_11850</name>
</gene>
<comment type="similarity">
    <text evidence="1">Belongs to the 4-hydroxybenzoyl-CoA thioesterase family.</text>
</comment>
<dbReference type="FunFam" id="3.10.129.10:FF:000004">
    <property type="entry name" value="Tol-pal system-associated acyl-CoA thioesterase"/>
    <property type="match status" value="1"/>
</dbReference>
<comment type="caution">
    <text evidence="3">The sequence shown here is derived from an EMBL/GenBank/DDBJ whole genome shotgun (WGS) entry which is preliminary data.</text>
</comment>
<proteinExistence type="inferred from homology"/>
<evidence type="ECO:0000256" key="2">
    <source>
        <dbReference type="ARBA" id="ARBA00022801"/>
    </source>
</evidence>
<organism evidence="3 4">
    <name type="scientific">Salinisphaera orenii MK-B5</name>
    <dbReference type="NCBI Taxonomy" id="856730"/>
    <lineage>
        <taxon>Bacteria</taxon>
        <taxon>Pseudomonadati</taxon>
        <taxon>Pseudomonadota</taxon>
        <taxon>Gammaproteobacteria</taxon>
        <taxon>Salinisphaerales</taxon>
        <taxon>Salinisphaeraceae</taxon>
        <taxon>Salinisphaera</taxon>
    </lineage>
</organism>
<evidence type="ECO:0000256" key="1">
    <source>
        <dbReference type="ARBA" id="ARBA00005953"/>
    </source>
</evidence>
<dbReference type="NCBIfam" id="TIGR00051">
    <property type="entry name" value="YbgC/FadM family acyl-CoA thioesterase"/>
    <property type="match status" value="1"/>
</dbReference>
<dbReference type="RefSeq" id="WP_123631621.1">
    <property type="nucleotide sequence ID" value="NZ_AYKH01000027.1"/>
</dbReference>
<dbReference type="Proteomes" id="UP000283993">
    <property type="component" value="Unassembled WGS sequence"/>
</dbReference>
<keyword evidence="2" id="KW-0378">Hydrolase</keyword>
<dbReference type="GO" id="GO:0047617">
    <property type="term" value="F:fatty acyl-CoA hydrolase activity"/>
    <property type="evidence" value="ECO:0007669"/>
    <property type="project" value="TreeGrafter"/>
</dbReference>
<dbReference type="Pfam" id="PF13279">
    <property type="entry name" value="4HBT_2"/>
    <property type="match status" value="1"/>
</dbReference>
<dbReference type="AlphaFoldDB" id="A0A423PJT5"/>
<dbReference type="InterPro" id="IPR014166">
    <property type="entry name" value="Tol-Pal_acyl-CoA_thioesterase"/>
</dbReference>
<evidence type="ECO:0000313" key="3">
    <source>
        <dbReference type="EMBL" id="ROO25866.1"/>
    </source>
</evidence>
<protein>
    <submittedName>
        <fullName evidence="3">4-hydroxybenzoyl-CoA thioesterase</fullName>
    </submittedName>
</protein>
<dbReference type="PANTHER" id="PTHR31793">
    <property type="entry name" value="4-HYDROXYBENZOYL-COA THIOESTERASE FAMILY MEMBER"/>
    <property type="match status" value="1"/>
</dbReference>
<dbReference type="PIRSF" id="PIRSF003230">
    <property type="entry name" value="YbgC"/>
    <property type="match status" value="1"/>
</dbReference>
<dbReference type="EMBL" id="AYKH01000027">
    <property type="protein sequence ID" value="ROO25866.1"/>
    <property type="molecule type" value="Genomic_DNA"/>
</dbReference>
<name>A0A423PJT5_9GAMM</name>
<evidence type="ECO:0000313" key="4">
    <source>
        <dbReference type="Proteomes" id="UP000283993"/>
    </source>
</evidence>
<dbReference type="InterPro" id="IPR050563">
    <property type="entry name" value="4-hydroxybenzoyl-CoA_TE"/>
</dbReference>
<dbReference type="SUPFAM" id="SSF54637">
    <property type="entry name" value="Thioesterase/thiol ester dehydrase-isomerase"/>
    <property type="match status" value="1"/>
</dbReference>
<dbReference type="InterPro" id="IPR006684">
    <property type="entry name" value="YbgC/YbaW"/>
</dbReference>
<dbReference type="InterPro" id="IPR029069">
    <property type="entry name" value="HotDog_dom_sf"/>
</dbReference>
<accession>A0A423PJT5</accession>
<dbReference type="CDD" id="cd00586">
    <property type="entry name" value="4HBT"/>
    <property type="match status" value="1"/>
</dbReference>
<dbReference type="Gene3D" id="3.10.129.10">
    <property type="entry name" value="Hotdog Thioesterase"/>
    <property type="match status" value="1"/>
</dbReference>